<protein>
    <submittedName>
        <fullName evidence="2">Uncharacterized protein</fullName>
    </submittedName>
</protein>
<reference evidence="2 3" key="1">
    <citation type="submission" date="2018-05" db="EMBL/GenBank/DDBJ databases">
        <title>Acuticoccus sediminis sp. nov., isolated from deep-sea sediment of Indian Ocean.</title>
        <authorList>
            <person name="Liu X."/>
            <person name="Lai Q."/>
            <person name="Du Y."/>
            <person name="Sun F."/>
            <person name="Zhang X."/>
            <person name="Wang S."/>
            <person name="Shao Z."/>
        </authorList>
    </citation>
    <scope>NUCLEOTIDE SEQUENCE [LARGE SCALE GENOMIC DNA]</scope>
    <source>
        <strain evidence="2 3">PTG4-2</strain>
    </source>
</reference>
<sequence>MVRRALAVASVVLAALSAPAAGPAAADAPTIVAAIPVRTGDTWRFDVTVRHDDEGWDHYVKTFVVATEDGRTLGTRTIFHPHVNEQPFTRSLTGITIPDDVDEVKVYAVDSEHGPGPAIAIPVR</sequence>
<evidence type="ECO:0000256" key="1">
    <source>
        <dbReference type="SAM" id="SignalP"/>
    </source>
</evidence>
<proteinExistence type="predicted"/>
<gene>
    <name evidence="2" type="ORF">DLJ53_04355</name>
</gene>
<keyword evidence="1" id="KW-0732">Signal</keyword>
<dbReference type="RefSeq" id="WP_111342664.1">
    <property type="nucleotide sequence ID" value="NZ_QHHQ01000001.1"/>
</dbReference>
<feature type="signal peptide" evidence="1">
    <location>
        <begin position="1"/>
        <end position="20"/>
    </location>
</feature>
<comment type="caution">
    <text evidence="2">The sequence shown here is derived from an EMBL/GenBank/DDBJ whole genome shotgun (WGS) entry which is preliminary data.</text>
</comment>
<dbReference type="EMBL" id="QHHQ01000001">
    <property type="protein sequence ID" value="RAI03720.1"/>
    <property type="molecule type" value="Genomic_DNA"/>
</dbReference>
<evidence type="ECO:0000313" key="3">
    <source>
        <dbReference type="Proteomes" id="UP000249590"/>
    </source>
</evidence>
<dbReference type="AlphaFoldDB" id="A0A8B2NYD0"/>
<accession>A0A8B2NYD0</accession>
<name>A0A8B2NYD0_9HYPH</name>
<dbReference type="Proteomes" id="UP000249590">
    <property type="component" value="Unassembled WGS sequence"/>
</dbReference>
<feature type="chain" id="PRO_5032387312" evidence="1">
    <location>
        <begin position="21"/>
        <end position="124"/>
    </location>
</feature>
<organism evidence="2 3">
    <name type="scientific">Acuticoccus sediminis</name>
    <dbReference type="NCBI Taxonomy" id="2184697"/>
    <lineage>
        <taxon>Bacteria</taxon>
        <taxon>Pseudomonadati</taxon>
        <taxon>Pseudomonadota</taxon>
        <taxon>Alphaproteobacteria</taxon>
        <taxon>Hyphomicrobiales</taxon>
        <taxon>Amorphaceae</taxon>
        <taxon>Acuticoccus</taxon>
    </lineage>
</organism>
<dbReference type="OrthoDB" id="573055at2"/>
<keyword evidence="3" id="KW-1185">Reference proteome</keyword>
<evidence type="ECO:0000313" key="2">
    <source>
        <dbReference type="EMBL" id="RAI03720.1"/>
    </source>
</evidence>